<keyword evidence="4" id="KW-1185">Reference proteome</keyword>
<proteinExistence type="predicted"/>
<feature type="coiled-coil region" evidence="1">
    <location>
        <begin position="372"/>
        <end position="438"/>
    </location>
</feature>
<evidence type="ECO:0000313" key="4">
    <source>
        <dbReference type="Proteomes" id="UP000002009"/>
    </source>
</evidence>
<organism evidence="3 4">
    <name type="scientific">Micromonas commoda (strain RCC299 / NOUM17 / CCMP2709)</name>
    <name type="common">Picoplanktonic green alga</name>
    <dbReference type="NCBI Taxonomy" id="296587"/>
    <lineage>
        <taxon>Eukaryota</taxon>
        <taxon>Viridiplantae</taxon>
        <taxon>Chlorophyta</taxon>
        <taxon>Mamiellophyceae</taxon>
        <taxon>Mamiellales</taxon>
        <taxon>Mamiellaceae</taxon>
        <taxon>Micromonas</taxon>
    </lineage>
</organism>
<dbReference type="InParanoid" id="C1FIC5"/>
<evidence type="ECO:0000313" key="3">
    <source>
        <dbReference type="EMBL" id="ACO69696.1"/>
    </source>
</evidence>
<name>C1FIC5_MICCC</name>
<gene>
    <name evidence="3" type="ORF">MICPUN_61826</name>
</gene>
<protein>
    <submittedName>
        <fullName evidence="3">Uncharacterized protein</fullName>
    </submittedName>
</protein>
<dbReference type="EMBL" id="CP001576">
    <property type="protein sequence ID" value="ACO69696.1"/>
    <property type="molecule type" value="Genomic_DNA"/>
</dbReference>
<keyword evidence="1" id="KW-0175">Coiled coil</keyword>
<sequence length="616" mass="67376">MAGPLVPHVGFEVSELSLGDEPSMYTGRMTSPSTEAREAEVSRSSAQLQAVKNEASAEHFGSFLAPPLGASRFTPGSRPRDASIVAIIHTDHTTRPAKLKAQKTLQSKERENNFLRREVERVTAERNSLEAALQSEKAYVRRLEHKMTAGGPDTAARCAQLRSKLKTARDELQVETAKTRGLQKELEEALRDKASVLHALELRAQDLSAEGGADVPSRLLYAVAKGREEAVSLAVQIAEKNDELRAERELTEHLRERCDELEKARKAEFDDATRARAGRADADARAERARTAAEKAVAVAHAEAAKAGALAEEAASRCVQLGTELAKERERCDALHRALDERDAFHSKDLDVLRREMELAIEATEREAGDDVRRARTELEDVSARLAVAEAELAAARTNASATAADASKSVETANVRAVQAEAESHRLRDHVTQLEEEGGNLTAQIEAFAAVNARLQDAATSAQTRADAECAKVANLKRQVETLEKASKAARGERAQGESELKHKLKSALEELATVIAQRDEQKLLLQEALAKCASAMARAERMEVNERTLKQSVENLNRSKALLQETMVEQLASVRAQLERAQTQNRDLEAMMRRQAANTEKLQGLVEASTPGLS</sequence>
<dbReference type="OMA" id="QRDECER"/>
<feature type="region of interest" description="Disordered" evidence="2">
    <location>
        <begin position="596"/>
        <end position="616"/>
    </location>
</feature>
<feature type="coiled-coil region" evidence="1">
    <location>
        <begin position="237"/>
        <end position="264"/>
    </location>
</feature>
<dbReference type="STRING" id="296587.C1FIC5"/>
<dbReference type="GeneID" id="8246992"/>
<evidence type="ECO:0000256" key="2">
    <source>
        <dbReference type="SAM" id="MobiDB-lite"/>
    </source>
</evidence>
<dbReference type="RefSeq" id="XP_002508438.1">
    <property type="nucleotide sequence ID" value="XM_002508392.1"/>
</dbReference>
<dbReference type="OrthoDB" id="552102at2759"/>
<feature type="coiled-coil region" evidence="1">
    <location>
        <begin position="467"/>
        <end position="494"/>
    </location>
</feature>
<dbReference type="KEGG" id="mis:MICPUN_61826"/>
<dbReference type="Proteomes" id="UP000002009">
    <property type="component" value="Chromosome 10"/>
</dbReference>
<dbReference type="AlphaFoldDB" id="C1FIC5"/>
<accession>C1FIC5</accession>
<evidence type="ECO:0000256" key="1">
    <source>
        <dbReference type="SAM" id="Coils"/>
    </source>
</evidence>
<feature type="coiled-coil region" evidence="1">
    <location>
        <begin position="98"/>
        <end position="192"/>
    </location>
</feature>
<dbReference type="eggNOG" id="ENOG502SYY3">
    <property type="taxonomic scope" value="Eukaryota"/>
</dbReference>
<reference evidence="3 4" key="1">
    <citation type="journal article" date="2009" name="Science">
        <title>Green evolution and dynamic adaptations revealed by genomes of the marine picoeukaryotes Micromonas.</title>
        <authorList>
            <person name="Worden A.Z."/>
            <person name="Lee J.H."/>
            <person name="Mock T."/>
            <person name="Rouze P."/>
            <person name="Simmons M.P."/>
            <person name="Aerts A.L."/>
            <person name="Allen A.E."/>
            <person name="Cuvelier M.L."/>
            <person name="Derelle E."/>
            <person name="Everett M.V."/>
            <person name="Foulon E."/>
            <person name="Grimwood J."/>
            <person name="Gundlach H."/>
            <person name="Henrissat B."/>
            <person name="Napoli C."/>
            <person name="McDonald S.M."/>
            <person name="Parker M.S."/>
            <person name="Rombauts S."/>
            <person name="Salamov A."/>
            <person name="Von Dassow P."/>
            <person name="Badger J.H."/>
            <person name="Coutinho P.M."/>
            <person name="Demir E."/>
            <person name="Dubchak I."/>
            <person name="Gentemann C."/>
            <person name="Eikrem W."/>
            <person name="Gready J.E."/>
            <person name="John U."/>
            <person name="Lanier W."/>
            <person name="Lindquist E.A."/>
            <person name="Lucas S."/>
            <person name="Mayer K.F."/>
            <person name="Moreau H."/>
            <person name="Not F."/>
            <person name="Otillar R."/>
            <person name="Panaud O."/>
            <person name="Pangilinan J."/>
            <person name="Paulsen I."/>
            <person name="Piegu B."/>
            <person name="Poliakov A."/>
            <person name="Robbens S."/>
            <person name="Schmutz J."/>
            <person name="Toulza E."/>
            <person name="Wyss T."/>
            <person name="Zelensky A."/>
            <person name="Zhou K."/>
            <person name="Armbrust E.V."/>
            <person name="Bhattacharya D."/>
            <person name="Goodenough U.W."/>
            <person name="Van de Peer Y."/>
            <person name="Grigoriev I.V."/>
        </authorList>
    </citation>
    <scope>NUCLEOTIDE SEQUENCE [LARGE SCALE GENOMIC DNA]</scope>
    <source>
        <strain evidence="4">RCC299 / NOUM17</strain>
    </source>
</reference>